<dbReference type="Pfam" id="PF14307">
    <property type="entry name" value="Glyco_tran_WbsX"/>
    <property type="match status" value="1"/>
</dbReference>
<sequence length="353" mass="40865">MKNIYKLSLICVFAFFGISCEPENETIEEHPLSQEIEEIPVTQDYLVGALYTQNKWNPAIEEVPLAGQYENGDATAMKQHIEWATTGGVDFFMFSFRESSNSLDVSMIEAFREQNTEKTMNFSIRLNIGPFNLDEDNTLEDIGRVDDLIEIFQQMIPYFQDSTYQKIDGKYLVSIIGAHNVHCNDLQDVYRQIRETMSAEGYELYLLGEQGNGWVPPARFSMFYENALDAVSFTTMFNDNYYDRYSAFPQYLDLHWDYSKDYYMNEKGGIEWVPTVAPSFDPLIAKPTSTSYKHERKDQYFKDVLNVAKKNIGSSRLMIINSFNDWEDDTQLEPGESYGTTSLEILRQQTKVN</sequence>
<organism evidence="1 2">
    <name type="scientific">Flammeovirga agarivorans</name>
    <dbReference type="NCBI Taxonomy" id="2726742"/>
    <lineage>
        <taxon>Bacteria</taxon>
        <taxon>Pseudomonadati</taxon>
        <taxon>Bacteroidota</taxon>
        <taxon>Cytophagia</taxon>
        <taxon>Cytophagales</taxon>
        <taxon>Flammeovirgaceae</taxon>
        <taxon>Flammeovirga</taxon>
    </lineage>
</organism>
<dbReference type="Proteomes" id="UP000585050">
    <property type="component" value="Unassembled WGS sequence"/>
</dbReference>
<protein>
    <recommendedName>
        <fullName evidence="3">Glycosyltransferase WbsX</fullName>
    </recommendedName>
</protein>
<dbReference type="AlphaFoldDB" id="A0A7X8XYR1"/>
<proteinExistence type="predicted"/>
<dbReference type="RefSeq" id="WP_168885079.1">
    <property type="nucleotide sequence ID" value="NZ_JABAIL010000011.1"/>
</dbReference>
<evidence type="ECO:0000313" key="1">
    <source>
        <dbReference type="EMBL" id="NLR94368.1"/>
    </source>
</evidence>
<dbReference type="Gene3D" id="3.20.20.80">
    <property type="entry name" value="Glycosidases"/>
    <property type="match status" value="1"/>
</dbReference>
<dbReference type="EMBL" id="JABAIL010000011">
    <property type="protein sequence ID" value="NLR94368.1"/>
    <property type="molecule type" value="Genomic_DNA"/>
</dbReference>
<keyword evidence="2" id="KW-1185">Reference proteome</keyword>
<dbReference type="PANTHER" id="PTHR41244:SF1">
    <property type="entry name" value="GLYCOSYLTRANSFERASE"/>
    <property type="match status" value="1"/>
</dbReference>
<gene>
    <name evidence="1" type="ORF">HGP29_24400</name>
</gene>
<comment type="caution">
    <text evidence="1">The sequence shown here is derived from an EMBL/GenBank/DDBJ whole genome shotgun (WGS) entry which is preliminary data.</text>
</comment>
<accession>A0A7X8XYR1</accession>
<reference evidence="1 2" key="1">
    <citation type="submission" date="2020-04" db="EMBL/GenBank/DDBJ databases">
        <title>Flammeovirga sp. SR4, a novel species isolated from seawater.</title>
        <authorList>
            <person name="Wang X."/>
        </authorList>
    </citation>
    <scope>NUCLEOTIDE SEQUENCE [LARGE SCALE GENOMIC DNA]</scope>
    <source>
        <strain evidence="1 2">SR4</strain>
    </source>
</reference>
<evidence type="ECO:0000313" key="2">
    <source>
        <dbReference type="Proteomes" id="UP000585050"/>
    </source>
</evidence>
<dbReference type="InterPro" id="IPR032719">
    <property type="entry name" value="WbsX"/>
</dbReference>
<dbReference type="PANTHER" id="PTHR41244">
    <property type="entry name" value="RHAMNAN SYNTHESIS F"/>
    <property type="match status" value="1"/>
</dbReference>
<name>A0A7X8XYR1_9BACT</name>
<dbReference type="PROSITE" id="PS51257">
    <property type="entry name" value="PROKAR_LIPOPROTEIN"/>
    <property type="match status" value="1"/>
</dbReference>
<evidence type="ECO:0008006" key="3">
    <source>
        <dbReference type="Google" id="ProtNLM"/>
    </source>
</evidence>